<organism evidence="8 9">
    <name type="scientific">Eiseniibacteriota bacterium</name>
    <dbReference type="NCBI Taxonomy" id="2212470"/>
    <lineage>
        <taxon>Bacteria</taxon>
        <taxon>Candidatus Eiseniibacteriota</taxon>
    </lineage>
</organism>
<reference evidence="8" key="1">
    <citation type="submission" date="2020-04" db="EMBL/GenBank/DDBJ databases">
        <authorList>
            <person name="Zhang T."/>
        </authorList>
    </citation>
    <scope>NUCLEOTIDE SEQUENCE</scope>
    <source>
        <strain evidence="8">HKST-UBA02</strain>
    </source>
</reference>
<dbReference type="NCBIfam" id="TIGR00005">
    <property type="entry name" value="rluA_subfam"/>
    <property type="match status" value="1"/>
</dbReference>
<dbReference type="InterPro" id="IPR020103">
    <property type="entry name" value="PsdUridine_synth_cat_dom_sf"/>
</dbReference>
<comment type="similarity">
    <text evidence="1 5">Belongs to the pseudouridine synthase RluA family.</text>
</comment>
<evidence type="ECO:0000313" key="8">
    <source>
        <dbReference type="EMBL" id="MCA9754516.1"/>
    </source>
</evidence>
<dbReference type="InterPro" id="IPR002942">
    <property type="entry name" value="S4_RNA-bd"/>
</dbReference>
<sequence>MNDRNERHHDSDGTGNAHETRREFRVEESEPARRVDVWLSDRCPDVSRSQIQSWIKEGRVTVDGEPVPARRKVSLGETVHLVIPAPAKTELEPEDVSLGIVYEEEDFVVIDKPAGVQVHPGSGPKRATVVHGLLHRYPDWDPPGPQERPGIVHRLDRATSGLMVVARTPVGYQSLGKQIRERSVSRRYVALVWGNLGAEAGRIDAPIGRHSRERTRMAVRRQGREAATNWRVLERFEQLTLVEAVLETGRTHQIRVHFSHIGHPVFGDPTYGRDALWVERFAGPERSVYQTLARRLNRQALHAYHLAFDRPGDGRRVRCEAPVPKDMDEVLYRLAERGMNG</sequence>
<dbReference type="GO" id="GO:0120159">
    <property type="term" value="F:rRNA pseudouridine synthase activity"/>
    <property type="evidence" value="ECO:0007669"/>
    <property type="project" value="UniProtKB-ARBA"/>
</dbReference>
<dbReference type="InterPro" id="IPR050188">
    <property type="entry name" value="RluA_PseudoU_synthase"/>
</dbReference>
<evidence type="ECO:0000256" key="6">
    <source>
        <dbReference type="SAM" id="MobiDB-lite"/>
    </source>
</evidence>
<dbReference type="EC" id="5.4.99.-" evidence="5"/>
<dbReference type="Gene3D" id="3.30.2350.10">
    <property type="entry name" value="Pseudouridine synthase"/>
    <property type="match status" value="1"/>
</dbReference>
<evidence type="ECO:0000256" key="3">
    <source>
        <dbReference type="PIRSR" id="PIRSR606225-1"/>
    </source>
</evidence>
<comment type="catalytic activity">
    <reaction evidence="5">
        <text>a uridine in RNA = a pseudouridine in RNA</text>
        <dbReference type="Rhea" id="RHEA:48348"/>
        <dbReference type="Rhea" id="RHEA-COMP:12068"/>
        <dbReference type="Rhea" id="RHEA-COMP:12069"/>
        <dbReference type="ChEBI" id="CHEBI:65314"/>
        <dbReference type="ChEBI" id="CHEBI:65315"/>
    </reaction>
</comment>
<proteinExistence type="inferred from homology"/>
<evidence type="ECO:0000256" key="2">
    <source>
        <dbReference type="ARBA" id="ARBA00023235"/>
    </source>
</evidence>
<dbReference type="Pfam" id="PF00849">
    <property type="entry name" value="PseudoU_synth_2"/>
    <property type="match status" value="1"/>
</dbReference>
<evidence type="ECO:0000256" key="4">
    <source>
        <dbReference type="PROSITE-ProRule" id="PRU00182"/>
    </source>
</evidence>
<comment type="caution">
    <text evidence="8">The sequence shown here is derived from an EMBL/GenBank/DDBJ whole genome shotgun (WGS) entry which is preliminary data.</text>
</comment>
<dbReference type="GO" id="GO:0000455">
    <property type="term" value="P:enzyme-directed rRNA pseudouridine synthesis"/>
    <property type="evidence" value="ECO:0007669"/>
    <property type="project" value="UniProtKB-ARBA"/>
</dbReference>
<keyword evidence="4" id="KW-0694">RNA-binding</keyword>
<dbReference type="CDD" id="cd02869">
    <property type="entry name" value="PseudoU_synth_RluA_like"/>
    <property type="match status" value="1"/>
</dbReference>
<evidence type="ECO:0000256" key="5">
    <source>
        <dbReference type="RuleBase" id="RU362028"/>
    </source>
</evidence>
<evidence type="ECO:0000256" key="1">
    <source>
        <dbReference type="ARBA" id="ARBA00010876"/>
    </source>
</evidence>
<reference evidence="8" key="2">
    <citation type="journal article" date="2021" name="Microbiome">
        <title>Successional dynamics and alternative stable states in a saline activated sludge microbial community over 9 years.</title>
        <authorList>
            <person name="Wang Y."/>
            <person name="Ye J."/>
            <person name="Ju F."/>
            <person name="Liu L."/>
            <person name="Boyd J.A."/>
            <person name="Deng Y."/>
            <person name="Parks D.H."/>
            <person name="Jiang X."/>
            <person name="Yin X."/>
            <person name="Woodcroft B.J."/>
            <person name="Tyson G.W."/>
            <person name="Hugenholtz P."/>
            <person name="Polz M.F."/>
            <person name="Zhang T."/>
        </authorList>
    </citation>
    <scope>NUCLEOTIDE SEQUENCE</scope>
    <source>
        <strain evidence="8">HKST-UBA02</strain>
    </source>
</reference>
<dbReference type="Gene3D" id="3.10.290.10">
    <property type="entry name" value="RNA-binding S4 domain"/>
    <property type="match status" value="1"/>
</dbReference>
<name>A0A956NA08_UNCEI</name>
<accession>A0A956NA08</accession>
<dbReference type="PANTHER" id="PTHR21600">
    <property type="entry name" value="MITOCHONDRIAL RNA PSEUDOURIDINE SYNTHASE"/>
    <property type="match status" value="1"/>
</dbReference>
<dbReference type="PROSITE" id="PS50889">
    <property type="entry name" value="S4"/>
    <property type="match status" value="1"/>
</dbReference>
<dbReference type="SMART" id="SM00363">
    <property type="entry name" value="S4"/>
    <property type="match status" value="1"/>
</dbReference>
<dbReference type="SUPFAM" id="SSF55120">
    <property type="entry name" value="Pseudouridine synthase"/>
    <property type="match status" value="1"/>
</dbReference>
<dbReference type="InterPro" id="IPR036986">
    <property type="entry name" value="S4_RNA-bd_sf"/>
</dbReference>
<feature type="domain" description="RNA-binding S4" evidence="7">
    <location>
        <begin position="33"/>
        <end position="92"/>
    </location>
</feature>
<evidence type="ECO:0000313" key="9">
    <source>
        <dbReference type="Proteomes" id="UP000739538"/>
    </source>
</evidence>
<dbReference type="GO" id="GO:0003723">
    <property type="term" value="F:RNA binding"/>
    <property type="evidence" value="ECO:0007669"/>
    <property type="project" value="UniProtKB-KW"/>
</dbReference>
<dbReference type="AlphaFoldDB" id="A0A956NA08"/>
<keyword evidence="2 5" id="KW-0413">Isomerase</keyword>
<dbReference type="InterPro" id="IPR006224">
    <property type="entry name" value="PsdUridine_synth_RluA-like_CS"/>
</dbReference>
<comment type="function">
    <text evidence="5">Responsible for synthesis of pseudouridine from uracil.</text>
</comment>
<protein>
    <recommendedName>
        <fullName evidence="5">Pseudouridine synthase</fullName>
        <ecNumber evidence="5">5.4.99.-</ecNumber>
    </recommendedName>
</protein>
<dbReference type="PROSITE" id="PS01129">
    <property type="entry name" value="PSI_RLU"/>
    <property type="match status" value="1"/>
</dbReference>
<dbReference type="EMBL" id="JAGQHS010000005">
    <property type="protein sequence ID" value="MCA9754516.1"/>
    <property type="molecule type" value="Genomic_DNA"/>
</dbReference>
<feature type="region of interest" description="Disordered" evidence="6">
    <location>
        <begin position="1"/>
        <end position="30"/>
    </location>
</feature>
<dbReference type="SUPFAM" id="SSF55174">
    <property type="entry name" value="Alpha-L RNA-binding motif"/>
    <property type="match status" value="1"/>
</dbReference>
<evidence type="ECO:0000259" key="7">
    <source>
        <dbReference type="SMART" id="SM00363"/>
    </source>
</evidence>
<gene>
    <name evidence="8" type="ORF">KDA27_01850</name>
</gene>
<dbReference type="InterPro" id="IPR006225">
    <property type="entry name" value="PsdUridine_synth_RluC/D"/>
</dbReference>
<feature type="active site" evidence="3">
    <location>
        <position position="156"/>
    </location>
</feature>
<dbReference type="Proteomes" id="UP000739538">
    <property type="component" value="Unassembled WGS sequence"/>
</dbReference>
<dbReference type="InterPro" id="IPR006145">
    <property type="entry name" value="PsdUridine_synth_RsuA/RluA"/>
</dbReference>
<dbReference type="Pfam" id="PF01479">
    <property type="entry name" value="S4"/>
    <property type="match status" value="1"/>
</dbReference>
<dbReference type="PANTHER" id="PTHR21600:SF44">
    <property type="entry name" value="RIBOSOMAL LARGE SUBUNIT PSEUDOURIDINE SYNTHASE D"/>
    <property type="match status" value="1"/>
</dbReference>
<dbReference type="CDD" id="cd00165">
    <property type="entry name" value="S4"/>
    <property type="match status" value="1"/>
</dbReference>